<protein>
    <submittedName>
        <fullName evidence="1">Uncharacterized protein</fullName>
    </submittedName>
</protein>
<dbReference type="AlphaFoldDB" id="A0A1D7ULK8"/>
<accession>A0A1D7ULK8</accession>
<gene>
    <name evidence="1" type="ORF">MCC10120_0310</name>
</gene>
<dbReference type="EMBL" id="SHTU01000004">
    <property type="protein sequence ID" value="TCF95930.1"/>
    <property type="molecule type" value="Genomic_DNA"/>
</dbReference>
<dbReference type="Proteomes" id="UP000291713">
    <property type="component" value="Unassembled WGS sequence"/>
</dbReference>
<reference evidence="1 2" key="1">
    <citation type="journal article" date="2018" name="Sci. Rep.">
        <title>Genomic diversity and distribution of Bifidobacterium longum subsp. longum across the human lifespan.</title>
        <authorList>
            <person name="Odamaki T."/>
            <person name="Bottacini F."/>
            <person name="Kato K."/>
            <person name="Mitsuyama E."/>
            <person name="Yoshida K."/>
            <person name="Horigome A."/>
            <person name="Xiao J.Z."/>
            <person name="van Sinderen D."/>
        </authorList>
    </citation>
    <scope>NUCLEOTIDE SEQUENCE [LARGE SCALE GENOMIC DNA]</scope>
    <source>
        <strain evidence="1 2">MCC10120</strain>
    </source>
</reference>
<comment type="caution">
    <text evidence="1">The sequence shown here is derived from an EMBL/GenBank/DDBJ whole genome shotgun (WGS) entry which is preliminary data.</text>
</comment>
<evidence type="ECO:0000313" key="1">
    <source>
        <dbReference type="EMBL" id="TCF95930.1"/>
    </source>
</evidence>
<name>A0A1D7ULK8_BIFLL</name>
<proteinExistence type="predicted"/>
<organism evidence="1 2">
    <name type="scientific">Bifidobacterium longum subsp. longum</name>
    <dbReference type="NCBI Taxonomy" id="1679"/>
    <lineage>
        <taxon>Bacteria</taxon>
        <taxon>Bacillati</taxon>
        <taxon>Actinomycetota</taxon>
        <taxon>Actinomycetes</taxon>
        <taxon>Bifidobacteriales</taxon>
        <taxon>Bifidobacteriaceae</taxon>
        <taxon>Bifidobacterium</taxon>
    </lineage>
</organism>
<sequence length="61" mass="7230">MSSQYCKPSGSDPVWRCPVCGQWWQLDLPDGDFWEPMSTLKAFLFYHVKWKAERKHRKAGI</sequence>
<evidence type="ECO:0000313" key="2">
    <source>
        <dbReference type="Proteomes" id="UP000291713"/>
    </source>
</evidence>